<keyword evidence="5" id="KW-0175">Coiled coil</keyword>
<evidence type="ECO:0000256" key="3">
    <source>
        <dbReference type="ARBA" id="ARBA00022946"/>
    </source>
</evidence>
<evidence type="ECO:0000313" key="8">
    <source>
        <dbReference type="Proteomes" id="UP001152320"/>
    </source>
</evidence>
<proteinExistence type="inferred from homology"/>
<dbReference type="PANTHER" id="PTHR28163">
    <property type="entry name" value="PROTEIN PET117 HOMOLOG, MITOCHONDRIAL"/>
    <property type="match status" value="1"/>
</dbReference>
<comment type="caution">
    <text evidence="7">The sequence shown here is derived from an EMBL/GenBank/DDBJ whole genome shotgun (WGS) entry which is preliminary data.</text>
</comment>
<dbReference type="OrthoDB" id="76305at2759"/>
<keyword evidence="8" id="KW-1185">Reference proteome</keyword>
<dbReference type="InterPro" id="IPR031568">
    <property type="entry name" value="Pet117"/>
</dbReference>
<keyword evidence="6" id="KW-0812">Transmembrane</keyword>
<keyword evidence="6" id="KW-0472">Membrane</keyword>
<keyword evidence="4" id="KW-0496">Mitochondrion</keyword>
<keyword evidence="3" id="KW-0809">Transit peptide</keyword>
<protein>
    <submittedName>
        <fullName evidence="7">Uncharacterized protein</fullName>
    </submittedName>
</protein>
<comment type="similarity">
    <text evidence="2">Belongs to the PET117 family.</text>
</comment>
<evidence type="ECO:0000256" key="5">
    <source>
        <dbReference type="SAM" id="Coils"/>
    </source>
</evidence>
<name>A0A9Q1CFE7_HOLLE</name>
<dbReference type="GO" id="GO:0005739">
    <property type="term" value="C:mitochondrion"/>
    <property type="evidence" value="ECO:0007669"/>
    <property type="project" value="UniProtKB-SubCell"/>
</dbReference>
<evidence type="ECO:0000256" key="1">
    <source>
        <dbReference type="ARBA" id="ARBA00004173"/>
    </source>
</evidence>
<evidence type="ECO:0000256" key="4">
    <source>
        <dbReference type="ARBA" id="ARBA00023128"/>
    </source>
</evidence>
<dbReference type="Pfam" id="PF15786">
    <property type="entry name" value="PET117"/>
    <property type="match status" value="1"/>
</dbReference>
<reference evidence="7" key="1">
    <citation type="submission" date="2021-10" db="EMBL/GenBank/DDBJ databases">
        <title>Tropical sea cucumber genome reveals ecological adaptation and Cuvierian tubules defense mechanism.</title>
        <authorList>
            <person name="Chen T."/>
        </authorList>
    </citation>
    <scope>NUCLEOTIDE SEQUENCE</scope>
    <source>
        <strain evidence="7">Nanhai2018</strain>
        <tissue evidence="7">Muscle</tissue>
    </source>
</reference>
<evidence type="ECO:0000313" key="7">
    <source>
        <dbReference type="EMBL" id="KAJ8044418.1"/>
    </source>
</evidence>
<dbReference type="AlphaFoldDB" id="A0A9Q1CFE7"/>
<dbReference type="Proteomes" id="UP001152320">
    <property type="component" value="Chromosome 3"/>
</dbReference>
<feature type="coiled-coil region" evidence="5">
    <location>
        <begin position="77"/>
        <end position="110"/>
    </location>
</feature>
<keyword evidence="6" id="KW-1133">Transmembrane helix</keyword>
<organism evidence="7 8">
    <name type="scientific">Holothuria leucospilota</name>
    <name type="common">Black long sea cucumber</name>
    <name type="synonym">Mertensiothuria leucospilota</name>
    <dbReference type="NCBI Taxonomy" id="206669"/>
    <lineage>
        <taxon>Eukaryota</taxon>
        <taxon>Metazoa</taxon>
        <taxon>Echinodermata</taxon>
        <taxon>Eleutherozoa</taxon>
        <taxon>Echinozoa</taxon>
        <taxon>Holothuroidea</taxon>
        <taxon>Aspidochirotacea</taxon>
        <taxon>Aspidochirotida</taxon>
        <taxon>Holothuriidae</taxon>
        <taxon>Holothuria</taxon>
    </lineage>
</organism>
<sequence>MLFHINYDCIYCSLEMKCYVTVCGKANDVQKAGSRKQKMSTASKVTLGLSLVVTAGIITAVHLKKKSDGEKLREGVYRDLERQERKRKNKAELEEQAKLTQILRENQERQDREDNSLRT</sequence>
<accession>A0A9Q1CFE7</accession>
<comment type="subcellular location">
    <subcellularLocation>
        <location evidence="1">Mitochondrion</location>
    </subcellularLocation>
</comment>
<gene>
    <name evidence="7" type="ORF">HOLleu_07159</name>
</gene>
<feature type="transmembrane region" description="Helical" evidence="6">
    <location>
        <begin position="45"/>
        <end position="63"/>
    </location>
</feature>
<dbReference type="PANTHER" id="PTHR28163:SF1">
    <property type="entry name" value="PROTEIN PET117 HOMOLOG, MITOCHONDRIAL"/>
    <property type="match status" value="1"/>
</dbReference>
<dbReference type="EMBL" id="JAIZAY010000003">
    <property type="protein sequence ID" value="KAJ8044418.1"/>
    <property type="molecule type" value="Genomic_DNA"/>
</dbReference>
<evidence type="ECO:0000256" key="2">
    <source>
        <dbReference type="ARBA" id="ARBA00008197"/>
    </source>
</evidence>
<evidence type="ECO:0000256" key="6">
    <source>
        <dbReference type="SAM" id="Phobius"/>
    </source>
</evidence>
<dbReference type="GO" id="GO:0033617">
    <property type="term" value="P:mitochondrial respiratory chain complex IV assembly"/>
    <property type="evidence" value="ECO:0007669"/>
    <property type="project" value="TreeGrafter"/>
</dbReference>